<evidence type="ECO:0000256" key="3">
    <source>
        <dbReference type="ARBA" id="ARBA00012239"/>
    </source>
</evidence>
<dbReference type="InterPro" id="IPR016454">
    <property type="entry name" value="Cysteine_dSase"/>
</dbReference>
<evidence type="ECO:0000256" key="4">
    <source>
        <dbReference type="ARBA" id="ARBA00022679"/>
    </source>
</evidence>
<evidence type="ECO:0000256" key="2">
    <source>
        <dbReference type="ARBA" id="ARBA00006490"/>
    </source>
</evidence>
<dbReference type="RefSeq" id="WP_213541443.1">
    <property type="nucleotide sequence ID" value="NZ_AP023418.1"/>
</dbReference>
<reference evidence="12" key="1">
    <citation type="submission" date="2020-09" db="EMBL/GenBank/DDBJ databases">
        <title>New species isolated from human feces.</title>
        <authorList>
            <person name="Kitahara M."/>
            <person name="Shigeno Y."/>
            <person name="Shime M."/>
            <person name="Matsumoto Y."/>
            <person name="Nakamura S."/>
            <person name="Motooka D."/>
            <person name="Fukuoka S."/>
            <person name="Nishikawa H."/>
            <person name="Benno Y."/>
        </authorList>
    </citation>
    <scope>NUCLEOTIDE SEQUENCE</scope>
    <source>
        <strain evidence="12">MM50</strain>
    </source>
</reference>
<dbReference type="GO" id="GO:0046872">
    <property type="term" value="F:metal ion binding"/>
    <property type="evidence" value="ECO:0007669"/>
    <property type="project" value="UniProtKB-KW"/>
</dbReference>
<dbReference type="InterPro" id="IPR015424">
    <property type="entry name" value="PyrdxlP-dep_Trfase"/>
</dbReference>
<sequence length="377" mass="40255">MIYLDHAATTPLPEAVADTMYDVLRHQFGNPSAQYPLGREAKELVEEARRTIAGALGCQPSALHFTSCGTESDNWAIRAAAWQGRHTGRHIITTAVEHSAVLEPCRQLEQEGYEVTYLKPDRTGHISAGQVAEALREDTVLVSVMLVNNETGCLFPVADIARLLKERGSRALLHCDAVQGFLKVPCAPAGWGVDLMSLSAHKIGGPKGIGALYVRPDLRNLRPLLAGGGQEEGLRSGTEATAQIAGFAKAVALRQEGLEEKLAHMARIKAYCRERLLSIPGVVPVGGGEAPHILAVSLVGYPSANVINDLGSQGICLSAGSACHRGKASRGYAALGLDKRTAAGVLRLSFGPETTEGDIDALYEALLRHKNTRFSML</sequence>
<dbReference type="InterPro" id="IPR020578">
    <property type="entry name" value="Aminotrans_V_PyrdxlP_BS"/>
</dbReference>
<dbReference type="PROSITE" id="PS00595">
    <property type="entry name" value="AA_TRANSFER_CLASS_5"/>
    <property type="match status" value="1"/>
</dbReference>
<evidence type="ECO:0000256" key="1">
    <source>
        <dbReference type="ARBA" id="ARBA00001933"/>
    </source>
</evidence>
<evidence type="ECO:0000256" key="10">
    <source>
        <dbReference type="RuleBase" id="RU004504"/>
    </source>
</evidence>
<organism evidence="12 13">
    <name type="scientific">Vescimonas coprocola</name>
    <dbReference type="NCBI Taxonomy" id="2714355"/>
    <lineage>
        <taxon>Bacteria</taxon>
        <taxon>Bacillati</taxon>
        <taxon>Bacillota</taxon>
        <taxon>Clostridia</taxon>
        <taxon>Eubacteriales</taxon>
        <taxon>Oscillospiraceae</taxon>
        <taxon>Vescimonas</taxon>
    </lineage>
</organism>
<protein>
    <recommendedName>
        <fullName evidence="3">cysteine desulfurase</fullName>
        <ecNumber evidence="3">2.8.1.7</ecNumber>
    </recommendedName>
</protein>
<comment type="catalytic activity">
    <reaction evidence="9">
        <text>(sulfur carrier)-H + L-cysteine = (sulfur carrier)-SH + L-alanine</text>
        <dbReference type="Rhea" id="RHEA:43892"/>
        <dbReference type="Rhea" id="RHEA-COMP:14737"/>
        <dbReference type="Rhea" id="RHEA-COMP:14739"/>
        <dbReference type="ChEBI" id="CHEBI:29917"/>
        <dbReference type="ChEBI" id="CHEBI:35235"/>
        <dbReference type="ChEBI" id="CHEBI:57972"/>
        <dbReference type="ChEBI" id="CHEBI:64428"/>
        <dbReference type="EC" id="2.8.1.7"/>
    </reaction>
</comment>
<evidence type="ECO:0000256" key="9">
    <source>
        <dbReference type="ARBA" id="ARBA00050776"/>
    </source>
</evidence>
<comment type="cofactor">
    <cofactor evidence="1 10">
        <name>pyridoxal 5'-phosphate</name>
        <dbReference type="ChEBI" id="CHEBI:597326"/>
    </cofactor>
</comment>
<evidence type="ECO:0000256" key="7">
    <source>
        <dbReference type="ARBA" id="ARBA00023004"/>
    </source>
</evidence>
<dbReference type="EC" id="2.8.1.7" evidence="3"/>
<name>A0A810PXW3_9FIRM</name>
<keyword evidence="13" id="KW-1185">Reference proteome</keyword>
<evidence type="ECO:0000313" key="13">
    <source>
        <dbReference type="Proteomes" id="UP000681035"/>
    </source>
</evidence>
<dbReference type="Proteomes" id="UP000681035">
    <property type="component" value="Chromosome"/>
</dbReference>
<keyword evidence="6" id="KW-0663">Pyridoxal phosphate</keyword>
<dbReference type="SUPFAM" id="SSF53383">
    <property type="entry name" value="PLP-dependent transferases"/>
    <property type="match status" value="1"/>
</dbReference>
<dbReference type="Pfam" id="PF00266">
    <property type="entry name" value="Aminotran_5"/>
    <property type="match status" value="1"/>
</dbReference>
<keyword evidence="5" id="KW-0479">Metal-binding</keyword>
<evidence type="ECO:0000256" key="6">
    <source>
        <dbReference type="ARBA" id="ARBA00022898"/>
    </source>
</evidence>
<accession>A0A810PXW3</accession>
<dbReference type="GO" id="GO:0031071">
    <property type="term" value="F:cysteine desulfurase activity"/>
    <property type="evidence" value="ECO:0007669"/>
    <property type="project" value="UniProtKB-EC"/>
</dbReference>
<dbReference type="FunFam" id="3.40.640.10:FF:000084">
    <property type="entry name" value="IscS-like cysteine desulfurase"/>
    <property type="match status" value="1"/>
</dbReference>
<dbReference type="InterPro" id="IPR015422">
    <property type="entry name" value="PyrdxlP-dep_Trfase_small"/>
</dbReference>
<keyword evidence="4" id="KW-0808">Transferase</keyword>
<dbReference type="Gene3D" id="3.40.640.10">
    <property type="entry name" value="Type I PLP-dependent aspartate aminotransferase-like (Major domain)"/>
    <property type="match status" value="1"/>
</dbReference>
<evidence type="ECO:0000313" key="12">
    <source>
        <dbReference type="EMBL" id="BCK80500.1"/>
    </source>
</evidence>
<dbReference type="EMBL" id="AP023418">
    <property type="protein sequence ID" value="BCK80500.1"/>
    <property type="molecule type" value="Genomic_DNA"/>
</dbReference>
<dbReference type="GO" id="GO:0051536">
    <property type="term" value="F:iron-sulfur cluster binding"/>
    <property type="evidence" value="ECO:0007669"/>
    <property type="project" value="UniProtKB-KW"/>
</dbReference>
<keyword evidence="8" id="KW-0411">Iron-sulfur</keyword>
<evidence type="ECO:0000259" key="11">
    <source>
        <dbReference type="Pfam" id="PF00266"/>
    </source>
</evidence>
<keyword evidence="7" id="KW-0408">Iron</keyword>
<evidence type="ECO:0000256" key="5">
    <source>
        <dbReference type="ARBA" id="ARBA00022723"/>
    </source>
</evidence>
<dbReference type="AlphaFoldDB" id="A0A810PXW3"/>
<feature type="domain" description="Aminotransferase class V" evidence="11">
    <location>
        <begin position="2"/>
        <end position="362"/>
    </location>
</feature>
<dbReference type="PIRSF" id="PIRSF005572">
    <property type="entry name" value="NifS"/>
    <property type="match status" value="1"/>
</dbReference>
<proteinExistence type="inferred from homology"/>
<gene>
    <name evidence="12" type="ORF">MM50RIKEN_02630</name>
</gene>
<evidence type="ECO:0000256" key="8">
    <source>
        <dbReference type="ARBA" id="ARBA00023014"/>
    </source>
</evidence>
<dbReference type="Gene3D" id="3.90.1150.10">
    <property type="entry name" value="Aspartate Aminotransferase, domain 1"/>
    <property type="match status" value="1"/>
</dbReference>
<dbReference type="PANTHER" id="PTHR11601">
    <property type="entry name" value="CYSTEINE DESULFURYLASE FAMILY MEMBER"/>
    <property type="match status" value="1"/>
</dbReference>
<dbReference type="Gene3D" id="1.10.260.50">
    <property type="match status" value="1"/>
</dbReference>
<dbReference type="PANTHER" id="PTHR11601:SF34">
    <property type="entry name" value="CYSTEINE DESULFURASE"/>
    <property type="match status" value="1"/>
</dbReference>
<dbReference type="InterPro" id="IPR000192">
    <property type="entry name" value="Aminotrans_V_dom"/>
</dbReference>
<dbReference type="KEGG" id="vcop:MM50RIKEN_02630"/>
<comment type="similarity">
    <text evidence="2">Belongs to the class-V pyridoxal-phosphate-dependent aminotransferase family. NifS/IscS subfamily.</text>
</comment>
<dbReference type="InterPro" id="IPR015421">
    <property type="entry name" value="PyrdxlP-dep_Trfase_major"/>
</dbReference>